<protein>
    <recommendedName>
        <fullName evidence="5">Lipoprotein</fullName>
    </recommendedName>
</protein>
<dbReference type="Proteomes" id="UP000297014">
    <property type="component" value="Unassembled WGS sequence"/>
</dbReference>
<keyword evidence="3" id="KW-1185">Reference proteome</keyword>
<proteinExistence type="predicted"/>
<evidence type="ECO:0008006" key="5">
    <source>
        <dbReference type="Google" id="ProtNLM"/>
    </source>
</evidence>
<reference evidence="2 4" key="2">
    <citation type="submission" date="2014-01" db="EMBL/GenBank/DDBJ databases">
        <title>Draft genome sequencing of Bacillus alcalophilus CGMCC 1.3604.</title>
        <authorList>
            <person name="Yang J."/>
            <person name="Diao L."/>
            <person name="Yang S."/>
        </authorList>
    </citation>
    <scope>NUCLEOTIDE SEQUENCE [LARGE SCALE GENOMIC DNA]</scope>
    <source>
        <strain evidence="2 4">CGMCC 1.3604</strain>
    </source>
</reference>
<evidence type="ECO:0000313" key="4">
    <source>
        <dbReference type="Proteomes" id="UP000297014"/>
    </source>
</evidence>
<sequence length="316" mass="35968">MEMKLILFISLSIFLIGCSSKVEYTPDEEKEEEEVVLTLGIQDWEEYLNSSEYIEEYFETAPNHDKEGKILGIKMNGDFYNLDLIEQYLYITNYISEYYKLFPTVIQDLDIGYLVYIFKGEYVLPTYVLGKGGIYLEAVNSSVHYVESHSHEYNFDVVSDYINGLSKDEVLNGTKAGLTKEQWDKGEMPVINATTVRTSGEIEFHGYTGFEPIGEISNLLAEEAQELDKSDSLLPDSETYLDDMTGNEWIMLSDNQKFHGVSNALYHLDLNGFKVHETEQFFIDALNEFYTDSSTMSTNALDALASIGKMSGTMTK</sequence>
<organism evidence="1 3">
    <name type="scientific">Alkalihalobacillus alcalophilus ATCC 27647 = CGMCC 1.3604</name>
    <dbReference type="NCBI Taxonomy" id="1218173"/>
    <lineage>
        <taxon>Bacteria</taxon>
        <taxon>Bacillati</taxon>
        <taxon>Bacillota</taxon>
        <taxon>Bacilli</taxon>
        <taxon>Bacillales</taxon>
        <taxon>Bacillaceae</taxon>
        <taxon>Alkalihalobacillus</taxon>
    </lineage>
</organism>
<evidence type="ECO:0000313" key="1">
    <source>
        <dbReference type="EMBL" id="KGA98666.1"/>
    </source>
</evidence>
<name>A0A094WPB6_ALKAL</name>
<gene>
    <name evidence="2" type="ORF">AJ85_06540</name>
    <name evidence="1" type="ORF">BALCAV_0203355</name>
</gene>
<evidence type="ECO:0000313" key="2">
    <source>
        <dbReference type="EMBL" id="THG91185.1"/>
    </source>
</evidence>
<evidence type="ECO:0000313" key="3">
    <source>
        <dbReference type="Proteomes" id="UP000002754"/>
    </source>
</evidence>
<dbReference type="Proteomes" id="UP000002754">
    <property type="component" value="Unassembled WGS sequence"/>
</dbReference>
<reference evidence="1 3" key="1">
    <citation type="journal article" date="2014" name="Genome Announc.">
        <title>Draft Genome Sequence of Bacillus alcalophilus AV1934, a Classic Alkaliphile Isolated from Human Feces in 1934.</title>
        <authorList>
            <person name="Attie O."/>
            <person name="Jayaprakash A."/>
            <person name="Shah H."/>
            <person name="Paulsen I.T."/>
            <person name="Morino M."/>
            <person name="Takahashi Y."/>
            <person name="Narumi I."/>
            <person name="Sachidanandam R."/>
            <person name="Satoh K."/>
            <person name="Ito M."/>
            <person name="Krulwich T.A."/>
        </authorList>
    </citation>
    <scope>NUCLEOTIDE SEQUENCE [LARGE SCALE GENOMIC DNA]</scope>
    <source>
        <strain evidence="1 3">AV1934</strain>
    </source>
</reference>
<dbReference type="PROSITE" id="PS51257">
    <property type="entry name" value="PROKAR_LIPOPROTEIN"/>
    <property type="match status" value="1"/>
</dbReference>
<dbReference type="EMBL" id="ALPT02000007">
    <property type="protein sequence ID" value="KGA98666.1"/>
    <property type="molecule type" value="Genomic_DNA"/>
</dbReference>
<comment type="caution">
    <text evidence="1">The sequence shown here is derived from an EMBL/GenBank/DDBJ whole genome shotgun (WGS) entry which is preliminary data.</text>
</comment>
<accession>A0A094WPB6</accession>
<dbReference type="EMBL" id="JALP01000085">
    <property type="protein sequence ID" value="THG91185.1"/>
    <property type="molecule type" value="Genomic_DNA"/>
</dbReference>
<dbReference type="AlphaFoldDB" id="A0A094WPB6"/>